<feature type="active site" description="Proton donor/acceptor" evidence="5">
    <location>
        <position position="124"/>
    </location>
</feature>
<evidence type="ECO:0000256" key="3">
    <source>
        <dbReference type="ARBA" id="ARBA00023152"/>
    </source>
</evidence>
<dbReference type="SUPFAM" id="SSF53254">
    <property type="entry name" value="Phosphoglycerate mutase-like"/>
    <property type="match status" value="1"/>
</dbReference>
<feature type="active site" description="Tele-phosphohistidine intermediate" evidence="5">
    <location>
        <position position="15"/>
    </location>
</feature>
<evidence type="ECO:0000313" key="8">
    <source>
        <dbReference type="EMBL" id="CAD8895345.1"/>
    </source>
</evidence>
<reference evidence="8" key="1">
    <citation type="submission" date="2021-01" db="EMBL/GenBank/DDBJ databases">
        <authorList>
            <person name="Corre E."/>
            <person name="Pelletier E."/>
            <person name="Niang G."/>
            <person name="Scheremetjew M."/>
            <person name="Finn R."/>
            <person name="Kale V."/>
            <person name="Holt S."/>
            <person name="Cochrane G."/>
            <person name="Meng A."/>
            <person name="Brown T."/>
            <person name="Cohen L."/>
        </authorList>
    </citation>
    <scope>NUCLEOTIDE SEQUENCE</scope>
    <source>
        <strain evidence="8">308</strain>
    </source>
</reference>
<evidence type="ECO:0000256" key="1">
    <source>
        <dbReference type="ARBA" id="ARBA00006717"/>
    </source>
</evidence>
<dbReference type="Pfam" id="PF00300">
    <property type="entry name" value="His_Phos_1"/>
    <property type="match status" value="1"/>
</dbReference>
<gene>
    <name evidence="8" type="ORF">CHYS00102_LOCUS22559</name>
</gene>
<dbReference type="GO" id="GO:0006096">
    <property type="term" value="P:glycolytic process"/>
    <property type="evidence" value="ECO:0007669"/>
    <property type="project" value="UniProtKB-KW"/>
</dbReference>
<dbReference type="AlphaFoldDB" id="A0A7S1FYQ4"/>
<evidence type="ECO:0000256" key="6">
    <source>
        <dbReference type="PIRSR" id="PIRSR613078-2"/>
    </source>
</evidence>
<dbReference type="SMART" id="SM00855">
    <property type="entry name" value="PGAM"/>
    <property type="match status" value="1"/>
</dbReference>
<dbReference type="PROSITE" id="PS00175">
    <property type="entry name" value="PG_MUTASE"/>
    <property type="match status" value="1"/>
</dbReference>
<keyword evidence="3" id="KW-0324">Glycolysis</keyword>
<evidence type="ECO:0000256" key="5">
    <source>
        <dbReference type="PIRSR" id="PIRSR613078-1"/>
    </source>
</evidence>
<accession>A0A7S1FYQ4</accession>
<comment type="similarity">
    <text evidence="1">Belongs to the phosphoglycerate mutase family. BPG-dependent PGAM subfamily.</text>
</comment>
<name>A0A7S1FYQ4_9STRA</name>
<organism evidence="8">
    <name type="scientific">Corethron hystrix</name>
    <dbReference type="NCBI Taxonomy" id="216773"/>
    <lineage>
        <taxon>Eukaryota</taxon>
        <taxon>Sar</taxon>
        <taxon>Stramenopiles</taxon>
        <taxon>Ochrophyta</taxon>
        <taxon>Bacillariophyta</taxon>
        <taxon>Coscinodiscophyceae</taxon>
        <taxon>Corethrophycidae</taxon>
        <taxon>Corethrales</taxon>
        <taxon>Corethraceae</taxon>
        <taxon>Corethron</taxon>
    </lineage>
</organism>
<feature type="binding site" evidence="6">
    <location>
        <position position="135"/>
    </location>
    <ligand>
        <name>substrate</name>
    </ligand>
</feature>
<dbReference type="InterPro" id="IPR001345">
    <property type="entry name" value="PG/BPGM_mutase_AS"/>
</dbReference>
<dbReference type="EC" id="5.4.2.11" evidence="2"/>
<dbReference type="EMBL" id="HBFR01031078">
    <property type="protein sequence ID" value="CAD8895345.1"/>
    <property type="molecule type" value="Transcribed_RNA"/>
</dbReference>
<protein>
    <recommendedName>
        <fullName evidence="2">phosphoglycerate mutase (2,3-diphosphoglycerate-dependent)</fullName>
        <ecNumber evidence="2">5.4.2.11</ecNumber>
    </recommendedName>
</protein>
<evidence type="ECO:0000256" key="4">
    <source>
        <dbReference type="ARBA" id="ARBA00023235"/>
    </source>
</evidence>
<dbReference type="InterPro" id="IPR013078">
    <property type="entry name" value="His_Pase_superF_clade-1"/>
</dbReference>
<feature type="binding site" evidence="6">
    <location>
        <position position="75"/>
    </location>
    <ligand>
        <name>substrate</name>
    </ligand>
</feature>
<sequence>MSPRTPHGTLILLRHGQSIWNITDPSVGLVSRFTGWADIALTSHGVLQAEAAGRSLVSLRRFGKIDAAYCSLLSRAVDTCDIVLKECGLKLHVGESKVATPSKKTLNFAGCYKIPVTYSWRLNERHYGGLVGLSKAAVEQKYSSELLHQWRYSWHTRPPPMDEDLRLYWEKNAGWCKTITHSTKPRASTNSIREGRERGGMWPKMSMLTTEPSVSSTGFAAMPRCESLCDCAWRFLPLWTESIAPRLRRGESVLVVAHANTIRSALYYLDPVRVKKDNLKEVKIPSAVPLVYRFRPAKLDDHKRDILTGKLIHVQGGRDCLSTSTGKKLSDVQLGGEWFKTVDIEKLSFCTKKGQEEALEHEIA</sequence>
<evidence type="ECO:0000256" key="7">
    <source>
        <dbReference type="PIRSR" id="PIRSR613078-3"/>
    </source>
</evidence>
<dbReference type="GO" id="GO:0004619">
    <property type="term" value="F:phosphoglycerate mutase activity"/>
    <property type="evidence" value="ECO:0007669"/>
    <property type="project" value="UniProtKB-EC"/>
</dbReference>
<feature type="binding site" evidence="6">
    <location>
        <begin position="34"/>
        <end position="35"/>
    </location>
    <ligand>
        <name>substrate</name>
    </ligand>
</feature>
<dbReference type="CDD" id="cd07067">
    <property type="entry name" value="HP_PGM_like"/>
    <property type="match status" value="1"/>
</dbReference>
<evidence type="ECO:0000256" key="2">
    <source>
        <dbReference type="ARBA" id="ARBA00012028"/>
    </source>
</evidence>
<dbReference type="InterPro" id="IPR005952">
    <property type="entry name" value="Phosphogly_mut1"/>
</dbReference>
<feature type="binding site" evidence="6">
    <location>
        <begin position="124"/>
        <end position="127"/>
    </location>
    <ligand>
        <name>substrate</name>
    </ligand>
</feature>
<dbReference type="PANTHER" id="PTHR11931">
    <property type="entry name" value="PHOSPHOGLYCERATE MUTASE"/>
    <property type="match status" value="1"/>
</dbReference>
<dbReference type="Gene3D" id="3.40.50.1240">
    <property type="entry name" value="Phosphoglycerate mutase-like"/>
    <property type="match status" value="1"/>
</dbReference>
<feature type="site" description="Transition state stabilizer" evidence="7">
    <location>
        <position position="258"/>
    </location>
</feature>
<feature type="binding site" evidence="6">
    <location>
        <begin position="14"/>
        <end position="21"/>
    </location>
    <ligand>
        <name>substrate</name>
    </ligand>
</feature>
<dbReference type="InterPro" id="IPR029033">
    <property type="entry name" value="His_PPase_superfam"/>
</dbReference>
<proteinExistence type="inferred from homology"/>
<keyword evidence="4" id="KW-0413">Isomerase</keyword>